<organism evidence="2 3">
    <name type="scientific">Sulfobacillus thermosulfidooxidans (strain DSM 9293 / VKM B-1269 / AT-1)</name>
    <dbReference type="NCBI Taxonomy" id="929705"/>
    <lineage>
        <taxon>Bacteria</taxon>
        <taxon>Bacillati</taxon>
        <taxon>Bacillota</taxon>
        <taxon>Clostridia</taxon>
        <taxon>Eubacteriales</taxon>
        <taxon>Clostridiales Family XVII. Incertae Sedis</taxon>
        <taxon>Sulfobacillus</taxon>
    </lineage>
</organism>
<accession>A0A1W1W6M1</accession>
<proteinExistence type="predicted"/>
<evidence type="ECO:0000256" key="1">
    <source>
        <dbReference type="SAM" id="Phobius"/>
    </source>
</evidence>
<protein>
    <submittedName>
        <fullName evidence="2">Uncharacterized protein</fullName>
    </submittedName>
</protein>
<gene>
    <name evidence="2" type="ORF">SAMN00768000_0170</name>
</gene>
<dbReference type="RefSeq" id="WP_020373547.1">
    <property type="nucleotide sequence ID" value="NZ_FWWY01000001.1"/>
</dbReference>
<name>A0A1W1W6M1_SULTA</name>
<feature type="transmembrane region" description="Helical" evidence="1">
    <location>
        <begin position="21"/>
        <end position="43"/>
    </location>
</feature>
<keyword evidence="3" id="KW-1185">Reference proteome</keyword>
<keyword evidence="1" id="KW-1133">Transmembrane helix</keyword>
<dbReference type="AlphaFoldDB" id="A0A1W1W6M1"/>
<dbReference type="EMBL" id="FWWY01000001">
    <property type="protein sequence ID" value="SMC01941.1"/>
    <property type="molecule type" value="Genomic_DNA"/>
</dbReference>
<sequence length="68" mass="7414">MANLMAWWMVHRTHARGSVNFTTIIWIVIGVLVAGGTVLWLTAGGGITAIKNLLTNVTNFFNTQAQTL</sequence>
<evidence type="ECO:0000313" key="2">
    <source>
        <dbReference type="EMBL" id="SMC01941.1"/>
    </source>
</evidence>
<evidence type="ECO:0000313" key="3">
    <source>
        <dbReference type="Proteomes" id="UP000192660"/>
    </source>
</evidence>
<reference evidence="3" key="1">
    <citation type="submission" date="2017-04" db="EMBL/GenBank/DDBJ databases">
        <authorList>
            <person name="Varghese N."/>
            <person name="Submissions S."/>
        </authorList>
    </citation>
    <scope>NUCLEOTIDE SEQUENCE [LARGE SCALE GENOMIC DNA]</scope>
    <source>
        <strain evidence="3">DSM 9293</strain>
    </source>
</reference>
<keyword evidence="1" id="KW-0812">Transmembrane</keyword>
<dbReference type="Proteomes" id="UP000192660">
    <property type="component" value="Unassembled WGS sequence"/>
</dbReference>
<keyword evidence="1" id="KW-0472">Membrane</keyword>